<dbReference type="InterPro" id="IPR050300">
    <property type="entry name" value="GDXG_lipolytic_enzyme"/>
</dbReference>
<dbReference type="PANTHER" id="PTHR48081:SF8">
    <property type="entry name" value="ALPHA_BETA HYDROLASE FOLD-3 DOMAIN-CONTAINING PROTEIN-RELATED"/>
    <property type="match status" value="1"/>
</dbReference>
<dbReference type="GO" id="GO:0016787">
    <property type="term" value="F:hydrolase activity"/>
    <property type="evidence" value="ECO:0007669"/>
    <property type="project" value="UniProtKB-KW"/>
</dbReference>
<sequence>MASVAGQGRLRDPDMCLETDPRTHRGLLEALRAHGMAGPPTFIADITPESPLDAICAFTRQVEGFIEDHYSSLSYHVPDPARQGPIAQTEEWIPTPNDSKLRIIVYRPPAPLGASLPAVVYFHGGAMIMLKTEGAMHTAWATALAETGLVVIAVDFRNTLTSTGLEHPFPAGLDDCATAVRWIDAHRDELEINKVVLQGESGGANLALATTLRAKREGWLDAIDGVCATVPYISGAYNMPTDWKLQELPSLVECDRYLMSCANSTLNALIYDPSGANARNPLAWPYWATEDDLRGLPPHLIVTSELDLLRDEGNAYYRKLVQAGVRAVGRVNLGLTHQGEINFPQAVPDVFLANLWELKAFVDRLPQRGALQPVVSREAKSEGQKSLVQAQGA</sequence>
<name>A0AA40C7D4_9PEZI</name>
<proteinExistence type="predicted"/>
<evidence type="ECO:0000259" key="2">
    <source>
        <dbReference type="Pfam" id="PF07859"/>
    </source>
</evidence>
<evidence type="ECO:0000256" key="1">
    <source>
        <dbReference type="ARBA" id="ARBA00022801"/>
    </source>
</evidence>
<dbReference type="Pfam" id="PF07859">
    <property type="entry name" value="Abhydrolase_3"/>
    <property type="match status" value="1"/>
</dbReference>
<dbReference type="InterPro" id="IPR029058">
    <property type="entry name" value="AB_hydrolase_fold"/>
</dbReference>
<dbReference type="Proteomes" id="UP001175000">
    <property type="component" value="Unassembled WGS sequence"/>
</dbReference>
<dbReference type="Gene3D" id="3.40.50.1820">
    <property type="entry name" value="alpha/beta hydrolase"/>
    <property type="match status" value="1"/>
</dbReference>
<protein>
    <submittedName>
        <fullName evidence="3">Esterase/lipase</fullName>
    </submittedName>
</protein>
<evidence type="ECO:0000313" key="4">
    <source>
        <dbReference type="Proteomes" id="UP001175000"/>
    </source>
</evidence>
<evidence type="ECO:0000313" key="3">
    <source>
        <dbReference type="EMBL" id="KAK0627937.1"/>
    </source>
</evidence>
<organism evidence="3 4">
    <name type="scientific">Immersiella caudata</name>
    <dbReference type="NCBI Taxonomy" id="314043"/>
    <lineage>
        <taxon>Eukaryota</taxon>
        <taxon>Fungi</taxon>
        <taxon>Dikarya</taxon>
        <taxon>Ascomycota</taxon>
        <taxon>Pezizomycotina</taxon>
        <taxon>Sordariomycetes</taxon>
        <taxon>Sordariomycetidae</taxon>
        <taxon>Sordariales</taxon>
        <taxon>Lasiosphaeriaceae</taxon>
        <taxon>Immersiella</taxon>
    </lineage>
</organism>
<keyword evidence="4" id="KW-1185">Reference proteome</keyword>
<dbReference type="PANTHER" id="PTHR48081">
    <property type="entry name" value="AB HYDROLASE SUPERFAMILY PROTEIN C4A8.06C"/>
    <property type="match status" value="1"/>
</dbReference>
<reference evidence="3" key="1">
    <citation type="submission" date="2023-06" db="EMBL/GenBank/DDBJ databases">
        <title>Genome-scale phylogeny and comparative genomics of the fungal order Sordariales.</title>
        <authorList>
            <consortium name="Lawrence Berkeley National Laboratory"/>
            <person name="Hensen N."/>
            <person name="Bonometti L."/>
            <person name="Westerberg I."/>
            <person name="Brannstrom I.O."/>
            <person name="Guillou S."/>
            <person name="Cros-Aarteil S."/>
            <person name="Calhoun S."/>
            <person name="Haridas S."/>
            <person name="Kuo A."/>
            <person name="Mondo S."/>
            <person name="Pangilinan J."/>
            <person name="Riley R."/>
            <person name="Labutti K."/>
            <person name="Andreopoulos B."/>
            <person name="Lipzen A."/>
            <person name="Chen C."/>
            <person name="Yanf M."/>
            <person name="Daum C."/>
            <person name="Ng V."/>
            <person name="Clum A."/>
            <person name="Steindorff A."/>
            <person name="Ohm R."/>
            <person name="Martin F."/>
            <person name="Silar P."/>
            <person name="Natvig D."/>
            <person name="Lalanne C."/>
            <person name="Gautier V."/>
            <person name="Ament-Velasquez S.L."/>
            <person name="Kruys A."/>
            <person name="Hutchinson M.I."/>
            <person name="Powell A.J."/>
            <person name="Barry K."/>
            <person name="Miller A.N."/>
            <person name="Grigoriev I.V."/>
            <person name="Debuchy R."/>
            <person name="Gladieux P."/>
            <person name="Thoren M.H."/>
            <person name="Johannesson H."/>
        </authorList>
    </citation>
    <scope>NUCLEOTIDE SEQUENCE</scope>
    <source>
        <strain evidence="3">CBS 606.72</strain>
    </source>
</reference>
<gene>
    <name evidence="3" type="ORF">B0T14DRAFT_563701</name>
</gene>
<feature type="domain" description="Alpha/beta hydrolase fold-3" evidence="2">
    <location>
        <begin position="119"/>
        <end position="337"/>
    </location>
</feature>
<dbReference type="EMBL" id="JAULSU010000002">
    <property type="protein sequence ID" value="KAK0627937.1"/>
    <property type="molecule type" value="Genomic_DNA"/>
</dbReference>
<dbReference type="InterPro" id="IPR013094">
    <property type="entry name" value="AB_hydrolase_3"/>
</dbReference>
<dbReference type="SUPFAM" id="SSF53474">
    <property type="entry name" value="alpha/beta-Hydrolases"/>
    <property type="match status" value="1"/>
</dbReference>
<accession>A0AA40C7D4</accession>
<comment type="caution">
    <text evidence="3">The sequence shown here is derived from an EMBL/GenBank/DDBJ whole genome shotgun (WGS) entry which is preliminary data.</text>
</comment>
<keyword evidence="1" id="KW-0378">Hydrolase</keyword>
<dbReference type="AlphaFoldDB" id="A0AA40C7D4"/>